<dbReference type="AlphaFoldDB" id="A0A7R8VFY1"/>
<sequence length="176" mass="19937">MKSKWDGFLPIKEQIKDEFNTSDYEDEMMNTKLKFSNSSLEKSDSDQYYCTPENISQALLVTCSLFTTTPSLSLFSVYPPHVCNPYFPLSEQRILNKYCQESGGQDNYLGHVVSEQLIGRVIVAMQYSISLTSGEASKFGEGLPYPSARQQTRVTCLTPPGLWEHWTALFNNDFAS</sequence>
<gene>
    <name evidence="1" type="ORF">TDIB3V08_LOCUS4069</name>
</gene>
<name>A0A7R8VFY1_TIMDO</name>
<evidence type="ECO:0000313" key="1">
    <source>
        <dbReference type="EMBL" id="CAD7197767.1"/>
    </source>
</evidence>
<dbReference type="EMBL" id="OA565825">
    <property type="protein sequence ID" value="CAD7197767.1"/>
    <property type="molecule type" value="Genomic_DNA"/>
</dbReference>
<proteinExistence type="predicted"/>
<reference evidence="1" key="1">
    <citation type="submission" date="2020-11" db="EMBL/GenBank/DDBJ databases">
        <authorList>
            <person name="Tran Van P."/>
        </authorList>
    </citation>
    <scope>NUCLEOTIDE SEQUENCE</scope>
</reference>
<protein>
    <submittedName>
        <fullName evidence="1">Uncharacterized protein</fullName>
    </submittedName>
</protein>
<accession>A0A7R8VFY1</accession>
<organism evidence="1">
    <name type="scientific">Timema douglasi</name>
    <name type="common">Walking stick</name>
    <dbReference type="NCBI Taxonomy" id="61478"/>
    <lineage>
        <taxon>Eukaryota</taxon>
        <taxon>Metazoa</taxon>
        <taxon>Ecdysozoa</taxon>
        <taxon>Arthropoda</taxon>
        <taxon>Hexapoda</taxon>
        <taxon>Insecta</taxon>
        <taxon>Pterygota</taxon>
        <taxon>Neoptera</taxon>
        <taxon>Polyneoptera</taxon>
        <taxon>Phasmatodea</taxon>
        <taxon>Timematodea</taxon>
        <taxon>Timematoidea</taxon>
        <taxon>Timematidae</taxon>
        <taxon>Timema</taxon>
    </lineage>
</organism>